<feature type="transmembrane region" description="Helical" evidence="1">
    <location>
        <begin position="12"/>
        <end position="32"/>
    </location>
</feature>
<protein>
    <submittedName>
        <fullName evidence="2">WAT1-related protein</fullName>
    </submittedName>
</protein>
<evidence type="ECO:0000313" key="3">
    <source>
        <dbReference type="EMBL" id="RVW85750.1"/>
    </source>
</evidence>
<dbReference type="Proteomes" id="UP000288805">
    <property type="component" value="Unassembled WGS sequence"/>
</dbReference>
<sequence>MGGKLSHVVEGLKPAIVMVMLQAMISGVNAFYKLAKNDGMNTVIMVAYRYIFAVAVVVPHALILERNSRPRMTWMLLFQVIG</sequence>
<dbReference type="EMBL" id="QGNW01000201">
    <property type="protein sequence ID" value="RVW85750.1"/>
    <property type="molecule type" value="Genomic_DNA"/>
</dbReference>
<evidence type="ECO:0000313" key="2">
    <source>
        <dbReference type="EMBL" id="RVW24793.1"/>
    </source>
</evidence>
<feature type="transmembrane region" description="Helical" evidence="1">
    <location>
        <begin position="44"/>
        <end position="64"/>
    </location>
</feature>
<gene>
    <name evidence="2" type="primary">VvCHDh001034_1</name>
    <name evidence="3" type="synonym">VvCHDp001069_0</name>
    <name evidence="3" type="ORF">CK203_033355</name>
    <name evidence="2" type="ORF">CK203_080308</name>
</gene>
<keyword evidence="1" id="KW-0472">Membrane</keyword>
<evidence type="ECO:0000313" key="4">
    <source>
        <dbReference type="Proteomes" id="UP000288805"/>
    </source>
</evidence>
<keyword evidence="1" id="KW-0812">Transmembrane</keyword>
<keyword evidence="1" id="KW-1133">Transmembrane helix</keyword>
<organism evidence="2 4">
    <name type="scientific">Vitis vinifera</name>
    <name type="common">Grape</name>
    <dbReference type="NCBI Taxonomy" id="29760"/>
    <lineage>
        <taxon>Eukaryota</taxon>
        <taxon>Viridiplantae</taxon>
        <taxon>Streptophyta</taxon>
        <taxon>Embryophyta</taxon>
        <taxon>Tracheophyta</taxon>
        <taxon>Spermatophyta</taxon>
        <taxon>Magnoliopsida</taxon>
        <taxon>eudicotyledons</taxon>
        <taxon>Gunneridae</taxon>
        <taxon>Pentapetalae</taxon>
        <taxon>rosids</taxon>
        <taxon>Vitales</taxon>
        <taxon>Vitaceae</taxon>
        <taxon>Viteae</taxon>
        <taxon>Vitis</taxon>
    </lineage>
</organism>
<accession>A0A438CNK4</accession>
<evidence type="ECO:0000256" key="1">
    <source>
        <dbReference type="SAM" id="Phobius"/>
    </source>
</evidence>
<dbReference type="AlphaFoldDB" id="A0A438CNK4"/>
<proteinExistence type="predicted"/>
<reference evidence="2 4" key="1">
    <citation type="journal article" date="2018" name="PLoS Genet.">
        <title>Population sequencing reveals clonal diversity and ancestral inbreeding in the grapevine cultivar Chardonnay.</title>
        <authorList>
            <person name="Roach M.J."/>
            <person name="Johnson D.L."/>
            <person name="Bohlmann J."/>
            <person name="van Vuuren H.J."/>
            <person name="Jones S.J."/>
            <person name="Pretorius I.S."/>
            <person name="Schmidt S.A."/>
            <person name="Borneman A.R."/>
        </authorList>
    </citation>
    <scope>NUCLEOTIDE SEQUENCE [LARGE SCALE GENOMIC DNA]</scope>
    <source>
        <strain evidence="4">cv. Chardonnay</strain>
        <strain evidence="2">I10V1</strain>
        <tissue evidence="2">Leaf</tissue>
    </source>
</reference>
<name>A0A438CNK4_VITVI</name>
<dbReference type="EMBL" id="QGNW01002165">
    <property type="protein sequence ID" value="RVW24793.1"/>
    <property type="molecule type" value="Genomic_DNA"/>
</dbReference>
<comment type="caution">
    <text evidence="2">The sequence shown here is derived from an EMBL/GenBank/DDBJ whole genome shotgun (WGS) entry which is preliminary data.</text>
</comment>